<keyword evidence="6" id="KW-1185">Reference proteome</keyword>
<protein>
    <submittedName>
        <fullName evidence="5">Tail sheath protein</fullName>
    </submittedName>
</protein>
<evidence type="ECO:0000313" key="6">
    <source>
        <dbReference type="Proteomes" id="UP000002601"/>
    </source>
</evidence>
<dbReference type="InterPro" id="IPR020287">
    <property type="entry name" value="Tail_sheath_C"/>
</dbReference>
<dbReference type="HOGENOM" id="CLU_037707_3_0_7"/>
<dbReference type="PANTHER" id="PTHR35861">
    <property type="match status" value="1"/>
</dbReference>
<evidence type="ECO:0000259" key="3">
    <source>
        <dbReference type="Pfam" id="PF17482"/>
    </source>
</evidence>
<feature type="domain" description="Tail sheath protein Gp18-like" evidence="4">
    <location>
        <begin position="28"/>
        <end position="87"/>
    </location>
</feature>
<evidence type="ECO:0000313" key="5">
    <source>
        <dbReference type="EMBL" id="ACS80177.1"/>
    </source>
</evidence>
<sequence>MGENFLHGVEVIEIDSGPRTIRTVRSSVIGIIGTAPDADAAAFPINKPTMIAGNRREAAKLGTSGTLPNAIDAIFDQIGAVVIVIRVEEGADIAATMTNVLGGVDENTGEYKGVQALLGCKSAVGFTPRLLLAPGFTHQQDEDSENPGTFLKNPVVAELEGIANRLRAIVLVDGPNTNDADAIAMENQLGGRCYMVDPWVKVFRNGVYENEPPSARIAGLIAKMDNDKGFWWSPSNQGIMGISGTSRPVDFALGDANCRANLLNEKNVATIINEDGFQLWGNRLCGSDPKWAFISVRRTADMINESLLQAHLWAVDRNITKTYFEDVVEGVNNYLRNLKNKGAILGGECWADPELNSPDQLAAGHVYFDFAFTAPAPAERITFQSRMVNDYFEEVF</sequence>
<feature type="domain" description="Tail sheath protein subtilisin-like" evidence="2">
    <location>
        <begin position="152"/>
        <end position="283"/>
    </location>
</feature>
<gene>
    <name evidence="5" type="ordered locus">Desal_2117</name>
</gene>
<evidence type="ECO:0000259" key="4">
    <source>
        <dbReference type="Pfam" id="PF22671"/>
    </source>
</evidence>
<dbReference type="InterPro" id="IPR035089">
    <property type="entry name" value="Phage_sheath_subtilisin"/>
</dbReference>
<dbReference type="EMBL" id="CP001649">
    <property type="protein sequence ID" value="ACS80177.1"/>
    <property type="molecule type" value="Genomic_DNA"/>
</dbReference>
<dbReference type="OrthoDB" id="9767864at2"/>
<dbReference type="AlphaFoldDB" id="C6BVX4"/>
<dbReference type="PANTHER" id="PTHR35861:SF1">
    <property type="entry name" value="PHAGE TAIL SHEATH PROTEIN"/>
    <property type="match status" value="1"/>
</dbReference>
<evidence type="ECO:0000256" key="1">
    <source>
        <dbReference type="ARBA" id="ARBA00008005"/>
    </source>
</evidence>
<dbReference type="KEGG" id="dsa:Desal_2117"/>
<comment type="similarity">
    <text evidence="1">Belongs to the myoviridae tail sheath protein family.</text>
</comment>
<name>C6BVX4_MARSD</name>
<dbReference type="InterPro" id="IPR052042">
    <property type="entry name" value="Tail_sheath_structural"/>
</dbReference>
<dbReference type="Pfam" id="PF17482">
    <property type="entry name" value="Phage_sheath_1C"/>
    <property type="match status" value="1"/>
</dbReference>
<dbReference type="Proteomes" id="UP000002601">
    <property type="component" value="Chromosome"/>
</dbReference>
<feature type="domain" description="Tail sheath protein C-terminal" evidence="3">
    <location>
        <begin position="287"/>
        <end position="386"/>
    </location>
</feature>
<reference evidence="5 6" key="1">
    <citation type="submission" date="2009-06" db="EMBL/GenBank/DDBJ databases">
        <title>Complete sequence of Desulfovibrio salexigens DSM 2638.</title>
        <authorList>
            <consortium name="US DOE Joint Genome Institute"/>
            <person name="Lucas S."/>
            <person name="Copeland A."/>
            <person name="Lapidus A."/>
            <person name="Glavina del Rio T."/>
            <person name="Tice H."/>
            <person name="Bruce D."/>
            <person name="Goodwin L."/>
            <person name="Pitluck S."/>
            <person name="Munk A.C."/>
            <person name="Brettin T."/>
            <person name="Detter J.C."/>
            <person name="Han C."/>
            <person name="Tapia R."/>
            <person name="Larimer F."/>
            <person name="Land M."/>
            <person name="Hauser L."/>
            <person name="Kyrpides N."/>
            <person name="Anderson I."/>
            <person name="Wall J.D."/>
            <person name="Arkin A.P."/>
            <person name="Dehal P."/>
            <person name="Chivian D."/>
            <person name="Giles B."/>
            <person name="Hazen T.C."/>
        </authorList>
    </citation>
    <scope>NUCLEOTIDE SEQUENCE [LARGE SCALE GENOMIC DNA]</scope>
    <source>
        <strain evidence="6">ATCC 14822 / DSM 2638 / NCIMB 8403 / VKM B-1763</strain>
    </source>
</reference>
<dbReference type="Pfam" id="PF22671">
    <property type="entry name" value="Gp18_domIII_N"/>
    <property type="match status" value="1"/>
</dbReference>
<dbReference type="Gene3D" id="3.40.50.11780">
    <property type="match status" value="1"/>
</dbReference>
<dbReference type="InterPro" id="IPR054564">
    <property type="entry name" value="Gp18_domIII_N"/>
</dbReference>
<proteinExistence type="inferred from homology"/>
<dbReference type="Pfam" id="PF04984">
    <property type="entry name" value="Phage_sheath_1"/>
    <property type="match status" value="1"/>
</dbReference>
<dbReference type="RefSeq" id="WP_015851993.1">
    <property type="nucleotide sequence ID" value="NC_012881.1"/>
</dbReference>
<organism evidence="5 6">
    <name type="scientific">Maridesulfovibrio salexigens (strain ATCC 14822 / DSM 2638 / NCIMB 8403 / VKM B-1763)</name>
    <name type="common">Desulfovibrio salexigens</name>
    <dbReference type="NCBI Taxonomy" id="526222"/>
    <lineage>
        <taxon>Bacteria</taxon>
        <taxon>Pseudomonadati</taxon>
        <taxon>Thermodesulfobacteriota</taxon>
        <taxon>Desulfovibrionia</taxon>
        <taxon>Desulfovibrionales</taxon>
        <taxon>Desulfovibrionaceae</taxon>
        <taxon>Maridesulfovibrio</taxon>
    </lineage>
</organism>
<dbReference type="STRING" id="526222.Desal_2117"/>
<evidence type="ECO:0000259" key="2">
    <source>
        <dbReference type="Pfam" id="PF04984"/>
    </source>
</evidence>
<dbReference type="eggNOG" id="COG3497">
    <property type="taxonomic scope" value="Bacteria"/>
</dbReference>
<accession>C6BVX4</accession>